<evidence type="ECO:0000313" key="3">
    <source>
        <dbReference type="Proteomes" id="UP001266305"/>
    </source>
</evidence>
<name>A0ABQ9V741_SAGOE</name>
<feature type="non-terminal residue" evidence="2">
    <location>
        <position position="89"/>
    </location>
</feature>
<proteinExistence type="predicted"/>
<gene>
    <name evidence="2" type="ORF">P7K49_018625</name>
</gene>
<dbReference type="EMBL" id="JASSZA010000008">
    <property type="protein sequence ID" value="KAK2104769.1"/>
    <property type="molecule type" value="Genomic_DNA"/>
</dbReference>
<keyword evidence="3" id="KW-1185">Reference proteome</keyword>
<evidence type="ECO:0000313" key="2">
    <source>
        <dbReference type="EMBL" id="KAK2104769.1"/>
    </source>
</evidence>
<organism evidence="2 3">
    <name type="scientific">Saguinus oedipus</name>
    <name type="common">Cotton-top tamarin</name>
    <name type="synonym">Oedipomidas oedipus</name>
    <dbReference type="NCBI Taxonomy" id="9490"/>
    <lineage>
        <taxon>Eukaryota</taxon>
        <taxon>Metazoa</taxon>
        <taxon>Chordata</taxon>
        <taxon>Craniata</taxon>
        <taxon>Vertebrata</taxon>
        <taxon>Euteleostomi</taxon>
        <taxon>Mammalia</taxon>
        <taxon>Eutheria</taxon>
        <taxon>Euarchontoglires</taxon>
        <taxon>Primates</taxon>
        <taxon>Haplorrhini</taxon>
        <taxon>Platyrrhini</taxon>
        <taxon>Cebidae</taxon>
        <taxon>Callitrichinae</taxon>
        <taxon>Saguinus</taxon>
    </lineage>
</organism>
<comment type="caution">
    <text evidence="2">The sequence shown here is derived from an EMBL/GenBank/DDBJ whole genome shotgun (WGS) entry which is preliminary data.</text>
</comment>
<feature type="region of interest" description="Disordered" evidence="1">
    <location>
        <begin position="62"/>
        <end position="89"/>
    </location>
</feature>
<reference evidence="2 3" key="1">
    <citation type="submission" date="2023-05" db="EMBL/GenBank/DDBJ databases">
        <title>B98-5 Cell Line De Novo Hybrid Assembly: An Optical Mapping Approach.</title>
        <authorList>
            <person name="Kananen K."/>
            <person name="Auerbach J.A."/>
            <person name="Kautto E."/>
            <person name="Blachly J.S."/>
        </authorList>
    </citation>
    <scope>NUCLEOTIDE SEQUENCE [LARGE SCALE GENOMIC DNA]</scope>
    <source>
        <strain evidence="2">B95-8</strain>
        <tissue evidence="2">Cell line</tissue>
    </source>
</reference>
<dbReference type="Proteomes" id="UP001266305">
    <property type="component" value="Unassembled WGS sequence"/>
</dbReference>
<sequence>MYSKSFKEAFSALGDPLWAICHTLSKPTTSSLLQPFLASFWGPVSLLGAMLSSCKGNRRQGLTHRDMYHRRRNLSSRPSSHVPEVVEAT</sequence>
<accession>A0ABQ9V741</accession>
<feature type="compositionally biased region" description="Basic residues" evidence="1">
    <location>
        <begin position="62"/>
        <end position="74"/>
    </location>
</feature>
<protein>
    <submittedName>
        <fullName evidence="2">Uncharacterized protein</fullName>
    </submittedName>
</protein>
<evidence type="ECO:0000256" key="1">
    <source>
        <dbReference type="SAM" id="MobiDB-lite"/>
    </source>
</evidence>